<dbReference type="Proteomes" id="UP000195331">
    <property type="component" value="Chromosome"/>
</dbReference>
<dbReference type="SUPFAM" id="SSF50969">
    <property type="entry name" value="YVTN repeat-like/Quinoprotein amine dehydrogenase"/>
    <property type="match status" value="1"/>
</dbReference>
<dbReference type="RefSeq" id="WP_087077063.1">
    <property type="nucleotide sequence ID" value="NZ_CP020809.1"/>
</dbReference>
<sequence length="422" mass="44127">MIDKRDAMRIEHKISVVAAALVLTACGSGTQQSAPSSANDETAATGTVEQRRPTPRLAVTYDGGVMILDATTLEQVADLPASGYLRVKAAGDNRHVMLADGDGFTVLDTGTWARGHGDHAHFQTAPPKLTDIRISAPEPGHVVTHDGTTALFSDGAGTVTSIPSHRIGDPEAPQAVFTAPHPHHGVAVPRADGSLLITTGDETVRTGVQILDAQRRQIADNTDCPGVHGEGAAAGGAVVFGCENGVLVVHGDRIAKVSAPTPGYARIGNLAATEAHPVVLGDYKVDKAATLERPTRVSFIDTRTDSVRLVELPASYSFRSLARGQVGEMLVLGTDGRLRFLDPDTGAVIGEVAVTQPWVESTAWQDPRPAVTALGSVAYVTDPATRTVTAIDIPTREVVKKATVAQVPDETAGVTGARMAHQ</sequence>
<proteinExistence type="predicted"/>
<dbReference type="InterPro" id="IPR015943">
    <property type="entry name" value="WD40/YVTN_repeat-like_dom_sf"/>
</dbReference>
<dbReference type="Gene3D" id="2.130.10.10">
    <property type="entry name" value="YVTN repeat-like/Quinoprotein amine dehydrogenase"/>
    <property type="match status" value="1"/>
</dbReference>
<keyword evidence="3" id="KW-1185">Reference proteome</keyword>
<dbReference type="PROSITE" id="PS51257">
    <property type="entry name" value="PROKAR_LIPOPROTEIN"/>
    <property type="match status" value="1"/>
</dbReference>
<evidence type="ECO:0000256" key="1">
    <source>
        <dbReference type="SAM" id="MobiDB-lite"/>
    </source>
</evidence>
<dbReference type="OrthoDB" id="3250815at2"/>
<evidence type="ECO:0000313" key="3">
    <source>
        <dbReference type="Proteomes" id="UP000195331"/>
    </source>
</evidence>
<dbReference type="AlphaFoldDB" id="A0A1Y0C3N2"/>
<accession>A0A1Y0C3N2</accession>
<feature type="compositionally biased region" description="Polar residues" evidence="1">
    <location>
        <begin position="29"/>
        <end position="48"/>
    </location>
</feature>
<organism evidence="2 3">
    <name type="scientific">Mycobacterium dioxanotrophicus</name>
    <dbReference type="NCBI Taxonomy" id="482462"/>
    <lineage>
        <taxon>Bacteria</taxon>
        <taxon>Bacillati</taxon>
        <taxon>Actinomycetota</taxon>
        <taxon>Actinomycetes</taxon>
        <taxon>Mycobacteriales</taxon>
        <taxon>Mycobacteriaceae</taxon>
        <taxon>Mycobacterium</taxon>
    </lineage>
</organism>
<gene>
    <name evidence="2" type="ORF">BTO20_14900</name>
</gene>
<reference evidence="2 3" key="1">
    <citation type="submission" date="2017-04" db="EMBL/GenBank/DDBJ databases">
        <title>Whole Genome Sequence of 1,4-Dioxane Degrading Bacterium Mycobacterium dioxanotrophicus PH-06.</title>
        <authorList>
            <person name="He Y."/>
        </authorList>
    </citation>
    <scope>NUCLEOTIDE SEQUENCE [LARGE SCALE GENOMIC DNA]</scope>
    <source>
        <strain evidence="2 3">PH-06</strain>
    </source>
</reference>
<evidence type="ECO:0008006" key="4">
    <source>
        <dbReference type="Google" id="ProtNLM"/>
    </source>
</evidence>
<evidence type="ECO:0000313" key="2">
    <source>
        <dbReference type="EMBL" id="ART69707.1"/>
    </source>
</evidence>
<dbReference type="KEGG" id="mdx:BTO20_14900"/>
<feature type="region of interest" description="Disordered" evidence="1">
    <location>
        <begin position="29"/>
        <end position="54"/>
    </location>
</feature>
<dbReference type="EMBL" id="CP020809">
    <property type="protein sequence ID" value="ART69707.1"/>
    <property type="molecule type" value="Genomic_DNA"/>
</dbReference>
<name>A0A1Y0C3N2_9MYCO</name>
<dbReference type="InterPro" id="IPR011044">
    <property type="entry name" value="Quino_amine_DH_bsu"/>
</dbReference>
<protein>
    <recommendedName>
        <fullName evidence="4">Secreted protein</fullName>
    </recommendedName>
</protein>